<accession>A0A9K3DCC9</accession>
<dbReference type="AlphaFoldDB" id="A0A9K3DCC9"/>
<name>A0A9K3DCC9_9EUKA</name>
<comment type="caution">
    <text evidence="1">The sequence shown here is derived from an EMBL/GenBank/DDBJ whole genome shotgun (WGS) entry which is preliminary data.</text>
</comment>
<gene>
    <name evidence="1" type="ORF">KIPB_014481</name>
</gene>
<protein>
    <submittedName>
        <fullName evidence="1">Uncharacterized protein</fullName>
    </submittedName>
</protein>
<dbReference type="Proteomes" id="UP000265618">
    <property type="component" value="Unassembled WGS sequence"/>
</dbReference>
<evidence type="ECO:0000313" key="2">
    <source>
        <dbReference type="Proteomes" id="UP000265618"/>
    </source>
</evidence>
<organism evidence="1 2">
    <name type="scientific">Kipferlia bialata</name>
    <dbReference type="NCBI Taxonomy" id="797122"/>
    <lineage>
        <taxon>Eukaryota</taxon>
        <taxon>Metamonada</taxon>
        <taxon>Carpediemonas-like organisms</taxon>
        <taxon>Kipferlia</taxon>
    </lineage>
</organism>
<dbReference type="EMBL" id="BDIP01007466">
    <property type="protein sequence ID" value="GIQ91298.1"/>
    <property type="molecule type" value="Genomic_DNA"/>
</dbReference>
<proteinExistence type="predicted"/>
<sequence length="68" mass="7380">MKWGGGVMESLDDGSLLDQHLLIPSQEGHNTASTALDLEEIAKAKAEAEAKYPWLEGKATAVFIMDFC</sequence>
<reference evidence="1 2" key="1">
    <citation type="journal article" date="2018" name="PLoS ONE">
        <title>The draft genome of Kipferlia bialata reveals reductive genome evolution in fornicate parasites.</title>
        <authorList>
            <person name="Tanifuji G."/>
            <person name="Takabayashi S."/>
            <person name="Kume K."/>
            <person name="Takagi M."/>
            <person name="Nakayama T."/>
            <person name="Kamikawa R."/>
            <person name="Inagaki Y."/>
            <person name="Hashimoto T."/>
        </authorList>
    </citation>
    <scope>NUCLEOTIDE SEQUENCE [LARGE SCALE GENOMIC DNA]</scope>
    <source>
        <strain evidence="1">NY0173</strain>
    </source>
</reference>
<keyword evidence="2" id="KW-1185">Reference proteome</keyword>
<evidence type="ECO:0000313" key="1">
    <source>
        <dbReference type="EMBL" id="GIQ91298.1"/>
    </source>
</evidence>